<keyword evidence="3 6" id="KW-0812">Transmembrane</keyword>
<dbReference type="Gene3D" id="2.60.450.10">
    <property type="entry name" value="Lipopolysaccharide (LPS) transport protein A like domain"/>
    <property type="match status" value="1"/>
</dbReference>
<protein>
    <submittedName>
        <fullName evidence="7">LPS export ABC transporter periplasmic protein LptC</fullName>
    </submittedName>
</protein>
<keyword evidence="5 6" id="KW-0472">Membrane</keyword>
<name>A0ABW8KD51_9GAMM</name>
<dbReference type="EMBL" id="JADIKL010000002">
    <property type="protein sequence ID" value="MFK2930056.1"/>
    <property type="molecule type" value="Genomic_DNA"/>
</dbReference>
<sequence>MRPDPALAGPGCRGTGALEVIRRLRLWLRDRKLASAIVLVALAAGVAQMLLWWMGPATKPNDFVGPPRSGYVLYNSRMWSYNPEGQLAFRMQAPHLDRRDEDETLYINSPVFDISAKEPGTPDWHGHSLYGWVDKSGTLIKLQGPVHMQRPAFTDAKGAPQAEVTIDTSEVTAWPKDNRMETAEAAHAVQGARTLDGIGMRANLNDNHLELLDASQGTFPPRPRQSHPRKS</sequence>
<keyword evidence="4 6" id="KW-1133">Transmembrane helix</keyword>
<dbReference type="NCBIfam" id="TIGR04409">
    <property type="entry name" value="LptC_YrbK"/>
    <property type="match status" value="1"/>
</dbReference>
<evidence type="ECO:0000256" key="5">
    <source>
        <dbReference type="ARBA" id="ARBA00023136"/>
    </source>
</evidence>
<accession>A0ABW8KD51</accession>
<keyword evidence="1" id="KW-1003">Cell membrane</keyword>
<dbReference type="InterPro" id="IPR052363">
    <property type="entry name" value="LPS_export_LptC"/>
</dbReference>
<feature type="transmembrane region" description="Helical" evidence="6">
    <location>
        <begin position="33"/>
        <end position="54"/>
    </location>
</feature>
<reference evidence="7 8" key="1">
    <citation type="submission" date="2020-10" db="EMBL/GenBank/DDBJ databases">
        <title>Phylogeny of dyella-like bacteria.</title>
        <authorList>
            <person name="Fu J."/>
        </authorList>
    </citation>
    <scope>NUCLEOTIDE SEQUENCE [LARGE SCALE GENOMIC DNA]</scope>
    <source>
        <strain evidence="7 8">DKC-1</strain>
    </source>
</reference>
<keyword evidence="2" id="KW-0997">Cell inner membrane</keyword>
<gene>
    <name evidence="7" type="primary">lptC</name>
    <name evidence="7" type="ORF">ISP14_04545</name>
</gene>
<organism evidence="7 8">
    <name type="scientific">Dyella agri</name>
    <dbReference type="NCBI Taxonomy" id="1926869"/>
    <lineage>
        <taxon>Bacteria</taxon>
        <taxon>Pseudomonadati</taxon>
        <taxon>Pseudomonadota</taxon>
        <taxon>Gammaproteobacteria</taxon>
        <taxon>Lysobacterales</taxon>
        <taxon>Rhodanobacteraceae</taxon>
        <taxon>Dyella</taxon>
    </lineage>
</organism>
<evidence type="ECO:0000256" key="3">
    <source>
        <dbReference type="ARBA" id="ARBA00022692"/>
    </source>
</evidence>
<dbReference type="PANTHER" id="PTHR37481">
    <property type="entry name" value="LIPOPOLYSACCHARIDE EXPORT SYSTEM PROTEIN LPTC"/>
    <property type="match status" value="1"/>
</dbReference>
<keyword evidence="8" id="KW-1185">Reference proteome</keyword>
<comment type="caution">
    <text evidence="7">The sequence shown here is derived from an EMBL/GenBank/DDBJ whole genome shotgun (WGS) entry which is preliminary data.</text>
</comment>
<evidence type="ECO:0000313" key="7">
    <source>
        <dbReference type="EMBL" id="MFK2930056.1"/>
    </source>
</evidence>
<dbReference type="InterPro" id="IPR026265">
    <property type="entry name" value="LptC"/>
</dbReference>
<dbReference type="Proteomes" id="UP001620397">
    <property type="component" value="Unassembled WGS sequence"/>
</dbReference>
<evidence type="ECO:0000256" key="1">
    <source>
        <dbReference type="ARBA" id="ARBA00022475"/>
    </source>
</evidence>
<evidence type="ECO:0000256" key="2">
    <source>
        <dbReference type="ARBA" id="ARBA00022519"/>
    </source>
</evidence>
<dbReference type="PANTHER" id="PTHR37481:SF1">
    <property type="entry name" value="LIPOPOLYSACCHARIDE EXPORT SYSTEM PROTEIN LPTC"/>
    <property type="match status" value="1"/>
</dbReference>
<evidence type="ECO:0000256" key="6">
    <source>
        <dbReference type="SAM" id="Phobius"/>
    </source>
</evidence>
<proteinExistence type="predicted"/>
<evidence type="ECO:0000256" key="4">
    <source>
        <dbReference type="ARBA" id="ARBA00022989"/>
    </source>
</evidence>
<dbReference type="Pfam" id="PF06835">
    <property type="entry name" value="LptC"/>
    <property type="match status" value="1"/>
</dbReference>
<dbReference type="InterPro" id="IPR010664">
    <property type="entry name" value="LipoPS_assembly_LptC-rel"/>
</dbReference>
<evidence type="ECO:0000313" key="8">
    <source>
        <dbReference type="Proteomes" id="UP001620397"/>
    </source>
</evidence>